<dbReference type="EMBL" id="CP016268">
    <property type="protein sequence ID" value="ANO51416.1"/>
    <property type="molecule type" value="Genomic_DNA"/>
</dbReference>
<organism evidence="2 3">
    <name type="scientific">Woeseia oceani</name>
    <dbReference type="NCBI Taxonomy" id="1548547"/>
    <lineage>
        <taxon>Bacteria</taxon>
        <taxon>Pseudomonadati</taxon>
        <taxon>Pseudomonadota</taxon>
        <taxon>Gammaproteobacteria</taxon>
        <taxon>Woeseiales</taxon>
        <taxon>Woeseiaceae</taxon>
        <taxon>Woeseia</taxon>
    </lineage>
</organism>
<proteinExistence type="predicted"/>
<dbReference type="AlphaFoldDB" id="A0A193LG27"/>
<dbReference type="STRING" id="1548547.BA177_09565"/>
<protein>
    <submittedName>
        <fullName evidence="2">Uncharacterized protein</fullName>
    </submittedName>
</protein>
<dbReference type="Pfam" id="PF20101">
    <property type="entry name" value="DUF6491"/>
    <property type="match status" value="1"/>
</dbReference>
<accession>A0A193LG27</accession>
<dbReference type="KEGG" id="woc:BA177_09565"/>
<evidence type="ECO:0000313" key="3">
    <source>
        <dbReference type="Proteomes" id="UP000092695"/>
    </source>
</evidence>
<name>A0A193LG27_9GAMM</name>
<feature type="region of interest" description="Disordered" evidence="1">
    <location>
        <begin position="116"/>
        <end position="139"/>
    </location>
</feature>
<evidence type="ECO:0000256" key="1">
    <source>
        <dbReference type="SAM" id="MobiDB-lite"/>
    </source>
</evidence>
<sequence length="139" mass="15435">MFEVTAEEPGKRLDDLNLRGSDCILIRTIRDYTALDDSHLLIRGSARRGYFVTLGRPAFGIRSSFRLGFSSRDDQLCPYGGDSIVFGGLGNESISVRSISRVNEEQIEEILIRFGKKTPPDKQTPTPADVKGAEVEELD</sequence>
<reference evidence="2 3" key="1">
    <citation type="submission" date="2016-06" db="EMBL/GenBank/DDBJ databases">
        <title>Complete genome sequence of a deep-branching marine Gamma Proteobacterium Woeseia oceani type strain XK5.</title>
        <authorList>
            <person name="Mu D."/>
            <person name="Du Z."/>
        </authorList>
    </citation>
    <scope>NUCLEOTIDE SEQUENCE [LARGE SCALE GENOMIC DNA]</scope>
    <source>
        <strain evidence="2 3">XK5</strain>
    </source>
</reference>
<gene>
    <name evidence="2" type="ORF">BA177_09565</name>
</gene>
<evidence type="ECO:0000313" key="2">
    <source>
        <dbReference type="EMBL" id="ANO51416.1"/>
    </source>
</evidence>
<keyword evidence="3" id="KW-1185">Reference proteome</keyword>
<dbReference type="InterPro" id="IPR045500">
    <property type="entry name" value="DUF6491"/>
</dbReference>
<dbReference type="Proteomes" id="UP000092695">
    <property type="component" value="Chromosome"/>
</dbReference>